<gene>
    <name evidence="1" type="ORF">PFI31113_03808</name>
</gene>
<accession>A0A5E4XFF2</accession>
<proteinExistence type="predicted"/>
<protein>
    <submittedName>
        <fullName evidence="1">Uncharacterized protein</fullName>
    </submittedName>
</protein>
<sequence length="276" mass="31358">MAGVSLTVSGYHIAKRLEFDMDEFEPDDEWGDPPQYRRAAEIEVHEMRDALGQLYLFSHDGVMRRQAFNLSIVDRFICELEMKLAETRLHEYQHFWPETALINAQTQMWIFALYELLRTWTRRVSHIVKLIARDGVTRRIHELKSDVGFLHVEQLARVKQLEAVLADPNATSTIAAHLRHTHVLFGLVSALRVQLAKHEESGNPNSIAYGPDFASINRYCGSMEFVISKGGADLVPSAISRRDIAEALRAINVNSEPPDQACLDSFDMAMRGPTRV</sequence>
<reference evidence="1 2" key="1">
    <citation type="submission" date="2019-08" db="EMBL/GenBank/DDBJ databases">
        <authorList>
            <person name="Peeters C."/>
        </authorList>
    </citation>
    <scope>NUCLEOTIDE SEQUENCE [LARGE SCALE GENOMIC DNA]</scope>
    <source>
        <strain evidence="1 2">LMG 31113</strain>
    </source>
</reference>
<evidence type="ECO:0000313" key="1">
    <source>
        <dbReference type="EMBL" id="VVE34905.1"/>
    </source>
</evidence>
<dbReference type="OrthoDB" id="1550686at2"/>
<evidence type="ECO:0000313" key="2">
    <source>
        <dbReference type="Proteomes" id="UP000382577"/>
    </source>
</evidence>
<dbReference type="Proteomes" id="UP000382577">
    <property type="component" value="Unassembled WGS sequence"/>
</dbReference>
<dbReference type="RefSeq" id="WP_150600497.1">
    <property type="nucleotide sequence ID" value="NZ_CABPRW010000009.1"/>
</dbReference>
<dbReference type="EMBL" id="CABPRW010000009">
    <property type="protein sequence ID" value="VVE34905.1"/>
    <property type="molecule type" value="Genomic_DNA"/>
</dbReference>
<name>A0A5E4XFF2_9BURK</name>
<dbReference type="AlphaFoldDB" id="A0A5E4XFF2"/>
<organism evidence="1 2">
    <name type="scientific">Pandoraea fibrosis</name>
    <dbReference type="NCBI Taxonomy" id="1891094"/>
    <lineage>
        <taxon>Bacteria</taxon>
        <taxon>Pseudomonadati</taxon>
        <taxon>Pseudomonadota</taxon>
        <taxon>Betaproteobacteria</taxon>
        <taxon>Burkholderiales</taxon>
        <taxon>Burkholderiaceae</taxon>
        <taxon>Pandoraea</taxon>
    </lineage>
</organism>